<dbReference type="PROSITE" id="PS51257">
    <property type="entry name" value="PROKAR_LIPOPROTEIN"/>
    <property type="match status" value="1"/>
</dbReference>
<evidence type="ECO:0000313" key="3">
    <source>
        <dbReference type="EMBL" id="VWP00780.1"/>
    </source>
</evidence>
<name>A0A5K1K4N1_9APHY</name>
<evidence type="ECO:0000256" key="1">
    <source>
        <dbReference type="SAM" id="MobiDB-lite"/>
    </source>
</evidence>
<gene>
    <name evidence="3" type="primary">I1RSH6</name>
</gene>
<feature type="transmembrane region" description="Helical" evidence="2">
    <location>
        <begin position="98"/>
        <end position="119"/>
    </location>
</feature>
<reference evidence="3" key="1">
    <citation type="submission" date="2019-10" db="EMBL/GenBank/DDBJ databases">
        <authorList>
            <person name="Nor Muhammad N."/>
        </authorList>
    </citation>
    <scope>NUCLEOTIDE SEQUENCE</scope>
</reference>
<feature type="region of interest" description="Disordered" evidence="1">
    <location>
        <begin position="278"/>
        <end position="318"/>
    </location>
</feature>
<organism evidence="3">
    <name type="scientific">Ganoderma boninense</name>
    <dbReference type="NCBI Taxonomy" id="34458"/>
    <lineage>
        <taxon>Eukaryota</taxon>
        <taxon>Fungi</taxon>
        <taxon>Dikarya</taxon>
        <taxon>Basidiomycota</taxon>
        <taxon>Agaricomycotina</taxon>
        <taxon>Agaricomycetes</taxon>
        <taxon>Polyporales</taxon>
        <taxon>Polyporaceae</taxon>
        <taxon>Ganoderma</taxon>
    </lineage>
</organism>
<sequence length="421" mass="47605">MYCRDSDPDSLQGSHNTVYYNVWAACAACNGSTQPTWADWADNNECKSRQASFPPQVQFDNGVIPNWANQNLTSNGDFNLNAVLQTTPQKGLSRPAQIAVPIAAGVGVALLAGLLFWWYRRRKWRRQRNARMRPLSDGWFSSPRQWLNDLWLRAHSTRLKTSKKEASWEIDDEEQYSWRSAYRDPYSPPAHSQMHELGAVRPSHNREASNSTLLSHIEFPTVHRVPTFLERFIKFKDGIRKSATYKAKYVSAISPDHTFRIDGSAADSPIVKKFDDHALDETTPPSKSSSDPEPSFQPHRVSTVREEEEDTPGGTPVIVDRADLPMNLQIPRYPAEFPSEVLVISRDGQDFALDDMSTAPPTSLPTPTVARQVSTCASPTFDSIFVQPRLIQCLLIHLFFRPALPPFLSLSPRSNFRRPQL</sequence>
<keyword evidence="2" id="KW-0812">Transmembrane</keyword>
<evidence type="ECO:0000256" key="2">
    <source>
        <dbReference type="SAM" id="Phobius"/>
    </source>
</evidence>
<feature type="compositionally biased region" description="Low complexity" evidence="1">
    <location>
        <begin position="281"/>
        <end position="294"/>
    </location>
</feature>
<proteinExistence type="predicted"/>
<dbReference type="EMBL" id="LR728805">
    <property type="protein sequence ID" value="VWP00780.1"/>
    <property type="molecule type" value="Genomic_DNA"/>
</dbReference>
<protein>
    <submittedName>
        <fullName evidence="3">N/A</fullName>
    </submittedName>
</protein>
<keyword evidence="2" id="KW-0472">Membrane</keyword>
<accession>A0A5K1K4N1</accession>
<dbReference type="AlphaFoldDB" id="A0A5K1K4N1"/>
<keyword evidence="2" id="KW-1133">Transmembrane helix</keyword>